<keyword evidence="4" id="KW-1185">Reference proteome</keyword>
<dbReference type="RefSeq" id="WP_324275826.1">
    <property type="nucleotide sequence ID" value="NZ_CP141261.1"/>
</dbReference>
<evidence type="ECO:0000313" key="3">
    <source>
        <dbReference type="EMBL" id="WRL64499.1"/>
    </source>
</evidence>
<gene>
    <name evidence="3" type="ORF">U6N30_01250</name>
</gene>
<accession>A0ABZ1B180</accession>
<feature type="compositionally biased region" description="Basic residues" evidence="1">
    <location>
        <begin position="1"/>
        <end position="23"/>
    </location>
</feature>
<keyword evidence="3" id="KW-0032">Aminotransferase</keyword>
<organism evidence="3 4">
    <name type="scientific">Blastococcus brunescens</name>
    <dbReference type="NCBI Taxonomy" id="1564165"/>
    <lineage>
        <taxon>Bacteria</taxon>
        <taxon>Bacillati</taxon>
        <taxon>Actinomycetota</taxon>
        <taxon>Actinomycetes</taxon>
        <taxon>Geodermatophilales</taxon>
        <taxon>Geodermatophilaceae</taxon>
        <taxon>Blastococcus</taxon>
    </lineage>
</organism>
<dbReference type="GO" id="GO:0008483">
    <property type="term" value="F:transaminase activity"/>
    <property type="evidence" value="ECO:0007669"/>
    <property type="project" value="UniProtKB-KW"/>
</dbReference>
<evidence type="ECO:0000256" key="1">
    <source>
        <dbReference type="SAM" id="MobiDB-lite"/>
    </source>
</evidence>
<dbReference type="InterPro" id="IPR015421">
    <property type="entry name" value="PyrdxlP-dep_Trfase_major"/>
</dbReference>
<dbReference type="Gene3D" id="3.40.640.10">
    <property type="entry name" value="Type I PLP-dependent aspartate aminotransferase-like (Major domain)"/>
    <property type="match status" value="1"/>
</dbReference>
<feature type="domain" description="Aminotransferase class I/classII large" evidence="2">
    <location>
        <begin position="31"/>
        <end position="128"/>
    </location>
</feature>
<dbReference type="Pfam" id="PF00155">
    <property type="entry name" value="Aminotran_1_2"/>
    <property type="match status" value="1"/>
</dbReference>
<dbReference type="Proteomes" id="UP001324287">
    <property type="component" value="Chromosome"/>
</dbReference>
<keyword evidence="3" id="KW-0808">Transferase</keyword>
<dbReference type="InterPro" id="IPR051446">
    <property type="entry name" value="HTH_trans_reg/aminotransferase"/>
</dbReference>
<evidence type="ECO:0000259" key="2">
    <source>
        <dbReference type="Pfam" id="PF00155"/>
    </source>
</evidence>
<name>A0ABZ1B180_9ACTN</name>
<dbReference type="InterPro" id="IPR004839">
    <property type="entry name" value="Aminotransferase_I/II_large"/>
</dbReference>
<dbReference type="SUPFAM" id="SSF53383">
    <property type="entry name" value="PLP-dependent transferases"/>
    <property type="match status" value="1"/>
</dbReference>
<dbReference type="PANTHER" id="PTHR46577:SF1">
    <property type="entry name" value="HTH-TYPE TRANSCRIPTIONAL REGULATORY PROTEIN GABR"/>
    <property type="match status" value="1"/>
</dbReference>
<protein>
    <submittedName>
        <fullName evidence="3">Aminotransferase class I/II-fold pyridoxal phosphate-dependent enzyme</fullName>
    </submittedName>
</protein>
<reference evidence="3 4" key="1">
    <citation type="submission" date="2023-12" db="EMBL/GenBank/DDBJ databases">
        <title>Blastococcus brunescens sp. nov., an actonobacterium isolated from sandstone collected in sahara desert.</title>
        <authorList>
            <person name="Gtari M."/>
            <person name="Ghodhbane F."/>
        </authorList>
    </citation>
    <scope>NUCLEOTIDE SEQUENCE [LARGE SCALE GENOMIC DNA]</scope>
    <source>
        <strain evidence="3 4">BMG 8361</strain>
    </source>
</reference>
<feature type="compositionally biased region" description="Low complexity" evidence="1">
    <location>
        <begin position="198"/>
        <end position="209"/>
    </location>
</feature>
<dbReference type="EMBL" id="CP141261">
    <property type="protein sequence ID" value="WRL64499.1"/>
    <property type="molecule type" value="Genomic_DNA"/>
</dbReference>
<proteinExistence type="predicted"/>
<dbReference type="PANTHER" id="PTHR46577">
    <property type="entry name" value="HTH-TYPE TRANSCRIPTIONAL REGULATORY PROTEIN GABR"/>
    <property type="match status" value="1"/>
</dbReference>
<evidence type="ECO:0000313" key="4">
    <source>
        <dbReference type="Proteomes" id="UP001324287"/>
    </source>
</evidence>
<feature type="region of interest" description="Disordered" evidence="1">
    <location>
        <begin position="1"/>
        <end position="24"/>
    </location>
</feature>
<dbReference type="InterPro" id="IPR015424">
    <property type="entry name" value="PyrdxlP-dep_Trfase"/>
</dbReference>
<sequence length="228" mass="23963">MAAGRALRRRRGRRRTAPGRRRAAPFAASLPDAATITLGGLSKAVWGGLRVGWLRTDAALAAQLGATLARRQLSVGLLDQLAAAVLIGQLDAVLDQRRAQLRERRDALLGAIGTLLPDWAVSSPAGGLSSGAGSPPGSARPRWSRGRRRWACCWRRGAPSGPATHSTTTCDCPSPVHPRTCDARSGCSRGCSRTCAPGRGPAPLPAARGRLIHRDADGSTTSSLHHEQ</sequence>
<feature type="region of interest" description="Disordered" evidence="1">
    <location>
        <begin position="198"/>
        <end position="228"/>
    </location>
</feature>
<feature type="compositionally biased region" description="Polar residues" evidence="1">
    <location>
        <begin position="218"/>
        <end position="228"/>
    </location>
</feature>